<proteinExistence type="predicted"/>
<dbReference type="InterPro" id="IPR013221">
    <property type="entry name" value="Mur_ligase_cen"/>
</dbReference>
<organism evidence="2">
    <name type="scientific">marine sediment metagenome</name>
    <dbReference type="NCBI Taxonomy" id="412755"/>
    <lineage>
        <taxon>unclassified sequences</taxon>
        <taxon>metagenomes</taxon>
        <taxon>ecological metagenomes</taxon>
    </lineage>
</organism>
<dbReference type="InterPro" id="IPR036565">
    <property type="entry name" value="Mur-like_cat_sf"/>
</dbReference>
<gene>
    <name evidence="2" type="ORF">S12H4_36103</name>
</gene>
<comment type="caution">
    <text evidence="2">The sequence shown here is derived from an EMBL/GenBank/DDBJ whole genome shotgun (WGS) entry which is preliminary data.</text>
</comment>
<sequence>MNIEQDHLDYYKNEDEIVEAFGEFALGVKPDGGVIANGNDANVAKVISMLDARCSTRIQNQVSRIKVETFGLDENCNFYAKNISLNDGLYA</sequence>
<evidence type="ECO:0000259" key="1">
    <source>
        <dbReference type="Pfam" id="PF08245"/>
    </source>
</evidence>
<reference evidence="2" key="1">
    <citation type="journal article" date="2014" name="Front. Microbiol.">
        <title>High frequency of phylogenetically diverse reductive dehalogenase-homologous genes in deep subseafloor sedimentary metagenomes.</title>
        <authorList>
            <person name="Kawai M."/>
            <person name="Futagami T."/>
            <person name="Toyoda A."/>
            <person name="Takaki Y."/>
            <person name="Nishi S."/>
            <person name="Hori S."/>
            <person name="Arai W."/>
            <person name="Tsubouchi T."/>
            <person name="Morono Y."/>
            <person name="Uchiyama I."/>
            <person name="Ito T."/>
            <person name="Fujiyama A."/>
            <person name="Inagaki F."/>
            <person name="Takami H."/>
        </authorList>
    </citation>
    <scope>NUCLEOTIDE SEQUENCE</scope>
    <source>
        <strain evidence="2">Expedition CK06-06</strain>
    </source>
</reference>
<dbReference type="EMBL" id="BARW01021501">
    <property type="protein sequence ID" value="GAI89127.1"/>
    <property type="molecule type" value="Genomic_DNA"/>
</dbReference>
<name>X1S7U1_9ZZZZ</name>
<feature type="non-terminal residue" evidence="2">
    <location>
        <position position="91"/>
    </location>
</feature>
<dbReference type="GO" id="GO:0005524">
    <property type="term" value="F:ATP binding"/>
    <property type="evidence" value="ECO:0007669"/>
    <property type="project" value="InterPro"/>
</dbReference>
<dbReference type="Pfam" id="PF08245">
    <property type="entry name" value="Mur_ligase_M"/>
    <property type="match status" value="1"/>
</dbReference>
<feature type="domain" description="Mur ligase central" evidence="1">
    <location>
        <begin position="1"/>
        <end position="55"/>
    </location>
</feature>
<dbReference type="GO" id="GO:0016881">
    <property type="term" value="F:acid-amino acid ligase activity"/>
    <property type="evidence" value="ECO:0007669"/>
    <property type="project" value="InterPro"/>
</dbReference>
<dbReference type="Gene3D" id="3.40.1190.10">
    <property type="entry name" value="Mur-like, catalytic domain"/>
    <property type="match status" value="1"/>
</dbReference>
<dbReference type="InterPro" id="IPR050061">
    <property type="entry name" value="MurCDEF_pg_biosynth"/>
</dbReference>
<dbReference type="PANTHER" id="PTHR43445:SF3">
    <property type="entry name" value="UDP-N-ACETYLMURAMATE--L-ALANINE LIGASE"/>
    <property type="match status" value="1"/>
</dbReference>
<dbReference type="SUPFAM" id="SSF53623">
    <property type="entry name" value="MurD-like peptide ligases, catalytic domain"/>
    <property type="match status" value="1"/>
</dbReference>
<accession>X1S7U1</accession>
<dbReference type="PANTHER" id="PTHR43445">
    <property type="entry name" value="UDP-N-ACETYLMURAMATE--L-ALANINE LIGASE-RELATED"/>
    <property type="match status" value="1"/>
</dbReference>
<protein>
    <recommendedName>
        <fullName evidence="1">Mur ligase central domain-containing protein</fullName>
    </recommendedName>
</protein>
<dbReference type="AlphaFoldDB" id="X1S7U1"/>
<evidence type="ECO:0000313" key="2">
    <source>
        <dbReference type="EMBL" id="GAI89127.1"/>
    </source>
</evidence>